<keyword evidence="9" id="KW-0282">Flagellum</keyword>
<keyword evidence="9" id="KW-0966">Cell projection</keyword>
<dbReference type="InterPro" id="IPR051469">
    <property type="entry name" value="FliN/MopA/SpaO"/>
</dbReference>
<keyword evidence="7" id="KW-0472">Membrane</keyword>
<dbReference type="Gene3D" id="2.30.330.10">
    <property type="entry name" value="SpoA-like"/>
    <property type="match status" value="1"/>
</dbReference>
<dbReference type="RefSeq" id="WP_160617050.1">
    <property type="nucleotide sequence ID" value="NZ_WTYR01000001.1"/>
</dbReference>
<dbReference type="GO" id="GO:0005886">
    <property type="term" value="C:plasma membrane"/>
    <property type="evidence" value="ECO:0007669"/>
    <property type="project" value="UniProtKB-SubCell"/>
</dbReference>
<keyword evidence="10" id="KW-1185">Reference proteome</keyword>
<dbReference type="GO" id="GO:0071973">
    <property type="term" value="P:bacterial-type flagellum-dependent cell motility"/>
    <property type="evidence" value="ECO:0007669"/>
    <property type="project" value="InterPro"/>
</dbReference>
<evidence type="ECO:0000256" key="6">
    <source>
        <dbReference type="ARBA" id="ARBA00022779"/>
    </source>
</evidence>
<comment type="similarity">
    <text evidence="2">Belongs to the FliN/MopA/SpaO family.</text>
</comment>
<dbReference type="AlphaFoldDB" id="A0A6I4U7T8"/>
<dbReference type="Proteomes" id="UP000429229">
    <property type="component" value="Unassembled WGS sequence"/>
</dbReference>
<dbReference type="InterPro" id="IPR001543">
    <property type="entry name" value="FliN-like_C"/>
</dbReference>
<proteinExistence type="inferred from homology"/>
<evidence type="ECO:0000256" key="1">
    <source>
        <dbReference type="ARBA" id="ARBA00004413"/>
    </source>
</evidence>
<organism evidence="9 10">
    <name type="scientific">Alteriqipengyuania halimionae</name>
    <dbReference type="NCBI Taxonomy" id="1926630"/>
    <lineage>
        <taxon>Bacteria</taxon>
        <taxon>Pseudomonadati</taxon>
        <taxon>Pseudomonadota</taxon>
        <taxon>Alphaproteobacteria</taxon>
        <taxon>Sphingomonadales</taxon>
        <taxon>Erythrobacteraceae</taxon>
        <taxon>Alteriqipengyuania</taxon>
    </lineage>
</organism>
<dbReference type="OrthoDB" id="7433116at2"/>
<dbReference type="GO" id="GO:0009425">
    <property type="term" value="C:bacterial-type flagellum basal body"/>
    <property type="evidence" value="ECO:0007669"/>
    <property type="project" value="InterPro"/>
</dbReference>
<evidence type="ECO:0000256" key="3">
    <source>
        <dbReference type="ARBA" id="ARBA00021897"/>
    </source>
</evidence>
<reference evidence="9 10" key="1">
    <citation type="submission" date="2019-12" db="EMBL/GenBank/DDBJ databases">
        <title>Genomic-based taxomic classification of the family Erythrobacteraceae.</title>
        <authorList>
            <person name="Xu L."/>
        </authorList>
    </citation>
    <scope>NUCLEOTIDE SEQUENCE [LARGE SCALE GENOMIC DNA]</scope>
    <source>
        <strain evidence="9 10">LMG 29519</strain>
    </source>
</reference>
<evidence type="ECO:0000259" key="8">
    <source>
        <dbReference type="Pfam" id="PF01052"/>
    </source>
</evidence>
<dbReference type="PANTHER" id="PTHR43484">
    <property type="match status" value="1"/>
</dbReference>
<keyword evidence="6" id="KW-0283">Flagellar rotation</keyword>
<dbReference type="GO" id="GO:0003774">
    <property type="term" value="F:cytoskeletal motor activity"/>
    <property type="evidence" value="ECO:0007669"/>
    <property type="project" value="InterPro"/>
</dbReference>
<gene>
    <name evidence="9" type="ORF">GRI68_09705</name>
</gene>
<name>A0A6I4U7T8_9SPHN</name>
<evidence type="ECO:0000256" key="2">
    <source>
        <dbReference type="ARBA" id="ARBA00009226"/>
    </source>
</evidence>
<protein>
    <recommendedName>
        <fullName evidence="3">Flagellar motor switch protein FliN</fullName>
    </recommendedName>
</protein>
<evidence type="ECO:0000256" key="5">
    <source>
        <dbReference type="ARBA" id="ARBA00022500"/>
    </source>
</evidence>
<evidence type="ECO:0000256" key="7">
    <source>
        <dbReference type="ARBA" id="ARBA00023136"/>
    </source>
</evidence>
<dbReference type="Pfam" id="PF01052">
    <property type="entry name" value="FliMN_C"/>
    <property type="match status" value="1"/>
</dbReference>
<sequence>MSALNDVPVECTIALGSTTLPIKQILKLSRGATIPLDCDEDDPTLIFINGQLIAKGQILVDDEKMLLEITDLVKRAR</sequence>
<evidence type="ECO:0000256" key="4">
    <source>
        <dbReference type="ARBA" id="ARBA00022475"/>
    </source>
</evidence>
<dbReference type="InterPro" id="IPR001172">
    <property type="entry name" value="FliN_T3SS_HrcQb"/>
</dbReference>
<dbReference type="SUPFAM" id="SSF101801">
    <property type="entry name" value="Surface presentation of antigens (SPOA)"/>
    <property type="match status" value="1"/>
</dbReference>
<evidence type="ECO:0000313" key="10">
    <source>
        <dbReference type="Proteomes" id="UP000429229"/>
    </source>
</evidence>
<evidence type="ECO:0000313" key="9">
    <source>
        <dbReference type="EMBL" id="MXP10451.1"/>
    </source>
</evidence>
<dbReference type="PANTHER" id="PTHR43484:SF1">
    <property type="entry name" value="FLAGELLAR MOTOR SWITCH PROTEIN FLIN"/>
    <property type="match status" value="1"/>
</dbReference>
<dbReference type="EMBL" id="WTYR01000001">
    <property type="protein sequence ID" value="MXP10451.1"/>
    <property type="molecule type" value="Genomic_DNA"/>
</dbReference>
<keyword evidence="5" id="KW-0145">Chemotaxis</keyword>
<dbReference type="PRINTS" id="PR00956">
    <property type="entry name" value="FLGMOTORFLIN"/>
</dbReference>
<comment type="caution">
    <text evidence="9">The sequence shown here is derived from an EMBL/GenBank/DDBJ whole genome shotgun (WGS) entry which is preliminary data.</text>
</comment>
<keyword evidence="9" id="KW-0969">Cilium</keyword>
<accession>A0A6I4U7T8</accession>
<keyword evidence="4" id="KW-1003">Cell membrane</keyword>
<dbReference type="GO" id="GO:0006935">
    <property type="term" value="P:chemotaxis"/>
    <property type="evidence" value="ECO:0007669"/>
    <property type="project" value="UniProtKB-KW"/>
</dbReference>
<dbReference type="InterPro" id="IPR036429">
    <property type="entry name" value="SpoA-like_sf"/>
</dbReference>
<comment type="subcellular location">
    <subcellularLocation>
        <location evidence="1">Cell membrane</location>
        <topology evidence="1">Peripheral membrane protein</topology>
        <orientation evidence="1">Cytoplasmic side</orientation>
    </subcellularLocation>
</comment>
<feature type="domain" description="Flagellar motor switch protein FliN-like C-terminal" evidence="8">
    <location>
        <begin position="3"/>
        <end position="73"/>
    </location>
</feature>